<dbReference type="GeneID" id="59342460"/>
<evidence type="ECO:0000313" key="2">
    <source>
        <dbReference type="Proteomes" id="UP000636479"/>
    </source>
</evidence>
<dbReference type="RefSeq" id="XP_037222829.1">
    <property type="nucleotide sequence ID" value="XM_037359944.1"/>
</dbReference>
<evidence type="ECO:0000313" key="1">
    <source>
        <dbReference type="EMBL" id="KAF7309379.1"/>
    </source>
</evidence>
<dbReference type="EMBL" id="JACAZF010000003">
    <property type="protein sequence ID" value="KAF7309379.1"/>
    <property type="molecule type" value="Genomic_DNA"/>
</dbReference>
<name>A0A8H6T1V8_9AGAR</name>
<comment type="caution">
    <text evidence="1">The sequence shown here is derived from an EMBL/GenBank/DDBJ whole genome shotgun (WGS) entry which is preliminary data.</text>
</comment>
<protein>
    <submittedName>
        <fullName evidence="1">Uncharacterized protein</fullName>
    </submittedName>
</protein>
<dbReference type="OrthoDB" id="2935496at2759"/>
<dbReference type="Proteomes" id="UP000636479">
    <property type="component" value="Unassembled WGS sequence"/>
</dbReference>
<proteinExistence type="predicted"/>
<organism evidence="1 2">
    <name type="scientific">Mycena indigotica</name>
    <dbReference type="NCBI Taxonomy" id="2126181"/>
    <lineage>
        <taxon>Eukaryota</taxon>
        <taxon>Fungi</taxon>
        <taxon>Dikarya</taxon>
        <taxon>Basidiomycota</taxon>
        <taxon>Agaricomycotina</taxon>
        <taxon>Agaricomycetes</taxon>
        <taxon>Agaricomycetidae</taxon>
        <taxon>Agaricales</taxon>
        <taxon>Marasmiineae</taxon>
        <taxon>Mycenaceae</taxon>
        <taxon>Mycena</taxon>
    </lineage>
</organism>
<reference evidence="1" key="1">
    <citation type="submission" date="2020-05" db="EMBL/GenBank/DDBJ databases">
        <title>Mycena genomes resolve the evolution of fungal bioluminescence.</title>
        <authorList>
            <person name="Tsai I.J."/>
        </authorList>
    </citation>
    <scope>NUCLEOTIDE SEQUENCE</scope>
    <source>
        <strain evidence="1">171206Taipei</strain>
    </source>
</reference>
<keyword evidence="2" id="KW-1185">Reference proteome</keyword>
<accession>A0A8H6T1V8</accession>
<sequence>MTGAPSTTDLEAKINQNHQDLLAAIARITANQPAVSPLDRVMGRPANPLAMPPGSQGGYPSLLSGALYTHVSADAIAQIRDFKFPPAHLGRLLRTYSAPPPPALSLVLGVNGLLEVSPPPLPTGASALLREVPDVLVFAECWAVFTAILQNEHLELPVTQGLNIYLCNVITIAKAYSWASVLDYHVAFVQKRMADPFFNPVLWAESDPHLHTSHLLAPSLLAIPVPIATPSASSSPTAAAPARARPAGAAAEICFRYNNSGCNGESVGCLRRHVCGKCGGLHPQPLCTVPQPAAGVGGDTA</sequence>
<dbReference type="AlphaFoldDB" id="A0A8H6T1V8"/>
<gene>
    <name evidence="1" type="ORF">MIND_00308700</name>
</gene>